<reference evidence="1" key="1">
    <citation type="journal article" date="2020" name="Nature">
        <title>Giant virus diversity and host interactions through global metagenomics.</title>
        <authorList>
            <person name="Schulz F."/>
            <person name="Roux S."/>
            <person name="Paez-Espino D."/>
            <person name="Jungbluth S."/>
            <person name="Walsh D.A."/>
            <person name="Denef V.J."/>
            <person name="McMahon K.D."/>
            <person name="Konstantinidis K.T."/>
            <person name="Eloe-Fadrosh E.A."/>
            <person name="Kyrpides N.C."/>
            <person name="Woyke T."/>
        </authorList>
    </citation>
    <scope>NUCLEOTIDE SEQUENCE</scope>
    <source>
        <strain evidence="1">GVMAG-S-1035315-10</strain>
    </source>
</reference>
<protein>
    <submittedName>
        <fullName evidence="1">Uncharacterized protein</fullName>
    </submittedName>
</protein>
<accession>A0A6C0JLE1</accession>
<dbReference type="EMBL" id="MN740656">
    <property type="protein sequence ID" value="QHU06472.1"/>
    <property type="molecule type" value="Genomic_DNA"/>
</dbReference>
<proteinExistence type="predicted"/>
<organism evidence="1">
    <name type="scientific">viral metagenome</name>
    <dbReference type="NCBI Taxonomy" id="1070528"/>
    <lineage>
        <taxon>unclassified sequences</taxon>
        <taxon>metagenomes</taxon>
        <taxon>organismal metagenomes</taxon>
    </lineage>
</organism>
<sequence length="194" mass="22529">MSVTQEMIDLLRASVIPEGVTWGDFFSDDFSTVSTIEYEESICSSGEWETVGLPKQEMRQPRWCKHGNACIWQNCPFRHERCEHFDKWVASRGKTRGCRCQVTDPRSCKSPEEGGCKYDHRDLRHLEVYHKSLPCNTEAELWDNFYERGLEARADNAYDVTGMTRTNRALLVRSLLASNVEFIDNDTWLNIHID</sequence>
<dbReference type="AlphaFoldDB" id="A0A6C0JLE1"/>
<name>A0A6C0JLE1_9ZZZZ</name>
<evidence type="ECO:0000313" key="1">
    <source>
        <dbReference type="EMBL" id="QHU06472.1"/>
    </source>
</evidence>